<dbReference type="EMBL" id="ML211329">
    <property type="protein sequence ID" value="TFK84263.1"/>
    <property type="molecule type" value="Genomic_DNA"/>
</dbReference>
<reference evidence="1 2" key="1">
    <citation type="journal article" date="2019" name="Nat. Ecol. Evol.">
        <title>Megaphylogeny resolves global patterns of mushroom evolution.</title>
        <authorList>
            <person name="Varga T."/>
            <person name="Krizsan K."/>
            <person name="Foldi C."/>
            <person name="Dima B."/>
            <person name="Sanchez-Garcia M."/>
            <person name="Sanchez-Ramirez S."/>
            <person name="Szollosi G.J."/>
            <person name="Szarkandi J.G."/>
            <person name="Papp V."/>
            <person name="Albert L."/>
            <person name="Andreopoulos W."/>
            <person name="Angelini C."/>
            <person name="Antonin V."/>
            <person name="Barry K.W."/>
            <person name="Bougher N.L."/>
            <person name="Buchanan P."/>
            <person name="Buyck B."/>
            <person name="Bense V."/>
            <person name="Catcheside P."/>
            <person name="Chovatia M."/>
            <person name="Cooper J."/>
            <person name="Damon W."/>
            <person name="Desjardin D."/>
            <person name="Finy P."/>
            <person name="Geml J."/>
            <person name="Haridas S."/>
            <person name="Hughes K."/>
            <person name="Justo A."/>
            <person name="Karasinski D."/>
            <person name="Kautmanova I."/>
            <person name="Kiss B."/>
            <person name="Kocsube S."/>
            <person name="Kotiranta H."/>
            <person name="LaButti K.M."/>
            <person name="Lechner B.E."/>
            <person name="Liimatainen K."/>
            <person name="Lipzen A."/>
            <person name="Lukacs Z."/>
            <person name="Mihaltcheva S."/>
            <person name="Morgado L.N."/>
            <person name="Niskanen T."/>
            <person name="Noordeloos M.E."/>
            <person name="Ohm R.A."/>
            <person name="Ortiz-Santana B."/>
            <person name="Ovrebo C."/>
            <person name="Racz N."/>
            <person name="Riley R."/>
            <person name="Savchenko A."/>
            <person name="Shiryaev A."/>
            <person name="Soop K."/>
            <person name="Spirin V."/>
            <person name="Szebenyi C."/>
            <person name="Tomsovsky M."/>
            <person name="Tulloss R.E."/>
            <person name="Uehling J."/>
            <person name="Grigoriev I.V."/>
            <person name="Vagvolgyi C."/>
            <person name="Papp T."/>
            <person name="Martin F.M."/>
            <person name="Miettinen O."/>
            <person name="Hibbett D.S."/>
            <person name="Nagy L.G."/>
        </authorList>
    </citation>
    <scope>NUCLEOTIDE SEQUENCE [LARGE SCALE GENOMIC DNA]</scope>
    <source>
        <strain evidence="1 2">HHB13444</strain>
    </source>
</reference>
<dbReference type="AlphaFoldDB" id="A0A5C3PEH1"/>
<dbReference type="Proteomes" id="UP000308197">
    <property type="component" value="Unassembled WGS sequence"/>
</dbReference>
<dbReference type="InParanoid" id="A0A5C3PEH1"/>
<proteinExistence type="predicted"/>
<evidence type="ECO:0000313" key="2">
    <source>
        <dbReference type="Proteomes" id="UP000308197"/>
    </source>
</evidence>
<gene>
    <name evidence="1" type="ORF">K466DRAFT_602156</name>
</gene>
<organism evidence="1 2">
    <name type="scientific">Polyporus arcularius HHB13444</name>
    <dbReference type="NCBI Taxonomy" id="1314778"/>
    <lineage>
        <taxon>Eukaryota</taxon>
        <taxon>Fungi</taxon>
        <taxon>Dikarya</taxon>
        <taxon>Basidiomycota</taxon>
        <taxon>Agaricomycotina</taxon>
        <taxon>Agaricomycetes</taxon>
        <taxon>Polyporales</taxon>
        <taxon>Polyporaceae</taxon>
        <taxon>Polyporus</taxon>
    </lineage>
</organism>
<evidence type="ECO:0000313" key="1">
    <source>
        <dbReference type="EMBL" id="TFK84263.1"/>
    </source>
</evidence>
<protein>
    <submittedName>
        <fullName evidence="1">Uncharacterized protein</fullName>
    </submittedName>
</protein>
<sequence length="343" mass="38139">MDKEATSRHESIRRLLQLWADRPWSWNEKLRPPYHTFLDAFAAICSSHPDSQSNSVALELQASHNVHHIASCKPPTPEFKLFARKCRAQLKKICAARNGCGDIESAEGASASVVHRASLLKARKVLKQATQVIIDIAALPDATLRSFQGHLSELVDNILNGSGPGDRHNTYRLGLQVLDDLQNPRIHEIVASVDILTDWVREYAPGFQIRPEGFDDIDSATGEEVHLDCCHAEAQMLQYAVAGKVRIEPYIGVPGSPACFACYALFRAVNSVVRGRYSFIPRYELWACGTKVAFPLFLPSMSEDVEDALVSQLTIDLKTLLIERSAFLATADRAAKFRVSLTW</sequence>
<keyword evidence="2" id="KW-1185">Reference proteome</keyword>
<accession>A0A5C3PEH1</accession>
<name>A0A5C3PEH1_9APHY</name>